<comment type="caution">
    <text evidence="1">The sequence shown here is derived from an EMBL/GenBank/DDBJ whole genome shotgun (WGS) entry which is preliminary data.</text>
</comment>
<reference evidence="1" key="1">
    <citation type="submission" date="2021-05" db="EMBL/GenBank/DDBJ databases">
        <authorList>
            <person name="Pan Q."/>
            <person name="Jouanno E."/>
            <person name="Zahm M."/>
            <person name="Klopp C."/>
            <person name="Cabau C."/>
            <person name="Louis A."/>
            <person name="Berthelot C."/>
            <person name="Parey E."/>
            <person name="Roest Crollius H."/>
            <person name="Montfort J."/>
            <person name="Robinson-Rechavi M."/>
            <person name="Bouchez O."/>
            <person name="Lampietro C."/>
            <person name="Lopez Roques C."/>
            <person name="Donnadieu C."/>
            <person name="Postlethwait J."/>
            <person name="Bobe J."/>
            <person name="Dillon D."/>
            <person name="Chandos A."/>
            <person name="von Hippel F."/>
            <person name="Guiguen Y."/>
        </authorList>
    </citation>
    <scope>NUCLEOTIDE SEQUENCE</scope>
    <source>
        <strain evidence="1">YG-Jan2019</strain>
    </source>
</reference>
<organism evidence="1 2">
    <name type="scientific">Dallia pectoralis</name>
    <name type="common">Alaska blackfish</name>
    <dbReference type="NCBI Taxonomy" id="75939"/>
    <lineage>
        <taxon>Eukaryota</taxon>
        <taxon>Metazoa</taxon>
        <taxon>Chordata</taxon>
        <taxon>Craniata</taxon>
        <taxon>Vertebrata</taxon>
        <taxon>Euteleostomi</taxon>
        <taxon>Actinopterygii</taxon>
        <taxon>Neopterygii</taxon>
        <taxon>Teleostei</taxon>
        <taxon>Protacanthopterygii</taxon>
        <taxon>Esociformes</taxon>
        <taxon>Umbridae</taxon>
        <taxon>Dallia</taxon>
    </lineage>
</organism>
<keyword evidence="2" id="KW-1185">Reference proteome</keyword>
<gene>
    <name evidence="1" type="ORF">DPEC_G00340960</name>
</gene>
<name>A0ACC2F5D7_DALPE</name>
<accession>A0ACC2F5D7</accession>
<dbReference type="EMBL" id="CM055761">
    <property type="protein sequence ID" value="KAJ7986544.1"/>
    <property type="molecule type" value="Genomic_DNA"/>
</dbReference>
<dbReference type="Proteomes" id="UP001157502">
    <property type="component" value="Chromosome 34"/>
</dbReference>
<protein>
    <submittedName>
        <fullName evidence="1">Uncharacterized protein</fullName>
    </submittedName>
</protein>
<proteinExistence type="predicted"/>
<evidence type="ECO:0000313" key="2">
    <source>
        <dbReference type="Proteomes" id="UP001157502"/>
    </source>
</evidence>
<evidence type="ECO:0000313" key="1">
    <source>
        <dbReference type="EMBL" id="KAJ7986544.1"/>
    </source>
</evidence>
<sequence length="893" mass="97421">MSGTTTVTVSLSDVNDNPPQFRKSVWSFSISELAAPGVEVGRLSATDADTGENAMLDYTILDGEEGRDMFNITGRDQEAIIVLNKLLDYERRSSYSFSVEVVNPVVDARFLRRGPFKDRATVRVMVLNADEPPRFSRSRYRLDVSENCPPACSVGRVSAVDPDTGQSHNIRYSIDPQSDPEALFRIASDSGLITTVMELDREHEQWHNITVIATQRDNPNLVTRVVVAIETLDQNDNAPELDRQYTTSVCDSITPGQVVQVLRAVDRDQGGQDATVHFRLPPESSSALNLTIRENGGATASLVLQSALKPLPGLSSLFTLYVPVVLRDGASGLTNTGTVTVTVCPCLRGGMRAEERGRQGERGWERQLVCLPLPSASPSLIFSMVTLLVLLAFVTTLLVVCALSLSLRQQKRDSHSPFEEDDVRENIITYDDEGGGEADTAAFDITALQSLRQVQRMQDSRNIWYTQQNQARTYSWGRTPQTAVDPRCPGQAPVYGRLCYSIHALPGLLRDSRQEPDVFQSGLQLTKLMETYGLPANQLGNTSPAIQNQESFDLLEPGALHLDPAETWHPGREGQESGPPAASGPTEGKEGVQNVTQHRQPSPDRATITTRPGVTDEVLVRTDSVPNGSSCQSGSSIASSEQQSQPDPSPSEITTTTTTGAYSSAIDDTDTDSSTLPIREKNENTVTHSNTLGHSEYSIVGSLNQGSGRIPVPGTTLYPGSAEFLYALGDRDLTAHVLCHSGGMLGYGSRWGIGKGLASDSTVGGATCNSSLPVRMEEFLKHRLDQVTFDLSQPPYDSLQTYEFEGGDSQAGSLSSLESEGEREEERETEAVAELDPKFQRLVKIIEEREQEEWENSVKETPVGDRGHGTDVDKTSTSESTLDEGKGVTRWDF</sequence>